<proteinExistence type="predicted"/>
<feature type="region of interest" description="Disordered" evidence="1">
    <location>
        <begin position="1"/>
        <end position="38"/>
    </location>
</feature>
<comment type="caution">
    <text evidence="2">The sequence shown here is derived from an EMBL/GenBank/DDBJ whole genome shotgun (WGS) entry which is preliminary data.</text>
</comment>
<keyword evidence="3" id="KW-1185">Reference proteome</keyword>
<dbReference type="Proteomes" id="UP000321749">
    <property type="component" value="Unassembled WGS sequence"/>
</dbReference>
<protein>
    <submittedName>
        <fullName evidence="2">Uncharacterized protein</fullName>
    </submittedName>
</protein>
<evidence type="ECO:0000256" key="1">
    <source>
        <dbReference type="SAM" id="MobiDB-lite"/>
    </source>
</evidence>
<sequence>MNRKRHGSAPSTSPESVGPNAGAAEMTTEVRPITRPRRCTGTSASVVVISSGSTMAVPPACTTRPSSSRPKPGAIAAIAVPARNSTSAVVNTVRVLSRLSRNPVVGMTTAIVSMNAVESHCAVTAVIASSVMSTGSATDRTVSFRIITNAVTTSTAMMGAGRMSGAGRPWGWRVRVSGFVVVTCISSCADARSVPPAGGGTTPPGLRGPGGCGTGALR</sequence>
<feature type="compositionally biased region" description="Gly residues" evidence="1">
    <location>
        <begin position="197"/>
        <end position="218"/>
    </location>
</feature>
<name>A0AA87RIP7_9MICO</name>
<accession>A0AA87RIP7</accession>
<gene>
    <name evidence="2" type="ORF">ABA31_02780</name>
</gene>
<organism evidence="2 3">
    <name type="scientific">Agrococcus baldri</name>
    <dbReference type="NCBI Taxonomy" id="153730"/>
    <lineage>
        <taxon>Bacteria</taxon>
        <taxon>Bacillati</taxon>
        <taxon>Actinomycetota</taxon>
        <taxon>Actinomycetes</taxon>
        <taxon>Micrococcales</taxon>
        <taxon>Microbacteriaceae</taxon>
        <taxon>Agrococcus</taxon>
    </lineage>
</organism>
<evidence type="ECO:0000313" key="2">
    <source>
        <dbReference type="EMBL" id="GEK78927.1"/>
    </source>
</evidence>
<evidence type="ECO:0000313" key="3">
    <source>
        <dbReference type="Proteomes" id="UP000321749"/>
    </source>
</evidence>
<reference evidence="2 3" key="1">
    <citation type="submission" date="2019-07" db="EMBL/GenBank/DDBJ databases">
        <title>Whole genome shotgun sequence of Agrococcus baldri NBRC 103055.</title>
        <authorList>
            <person name="Hosoyama A."/>
            <person name="Uohara A."/>
            <person name="Ohji S."/>
            <person name="Ichikawa N."/>
        </authorList>
    </citation>
    <scope>NUCLEOTIDE SEQUENCE [LARGE SCALE GENOMIC DNA]</scope>
    <source>
        <strain evidence="2 3">NBRC 103055</strain>
    </source>
</reference>
<dbReference type="EMBL" id="BJUU01000001">
    <property type="protein sequence ID" value="GEK78927.1"/>
    <property type="molecule type" value="Genomic_DNA"/>
</dbReference>
<feature type="region of interest" description="Disordered" evidence="1">
    <location>
        <begin position="193"/>
        <end position="218"/>
    </location>
</feature>
<dbReference type="AlphaFoldDB" id="A0AA87RIP7"/>